<evidence type="ECO:0000313" key="3">
    <source>
        <dbReference type="Proteomes" id="UP001165041"/>
    </source>
</evidence>
<protein>
    <submittedName>
        <fullName evidence="2">Uncharacterized protein</fullName>
    </submittedName>
</protein>
<evidence type="ECO:0000256" key="1">
    <source>
        <dbReference type="SAM" id="MobiDB-lite"/>
    </source>
</evidence>
<name>A0A9W6V0X5_9ACTN</name>
<comment type="caution">
    <text evidence="2">The sequence shown here is derived from an EMBL/GenBank/DDBJ whole genome shotgun (WGS) entry which is preliminary data.</text>
</comment>
<dbReference type="EMBL" id="BSSA01000010">
    <property type="protein sequence ID" value="GLW71101.1"/>
    <property type="molecule type" value="Genomic_DNA"/>
</dbReference>
<feature type="region of interest" description="Disordered" evidence="1">
    <location>
        <begin position="35"/>
        <end position="58"/>
    </location>
</feature>
<proteinExistence type="predicted"/>
<dbReference type="Proteomes" id="UP001165041">
    <property type="component" value="Unassembled WGS sequence"/>
</dbReference>
<accession>A0A9W6V0X5</accession>
<sequence length="58" mass="6073">MVTLARLERIEFSMLGVERVGVGRGLVPDATIIGARGPGPHAAGRAVTRPGQGHRRDG</sequence>
<evidence type="ECO:0000313" key="2">
    <source>
        <dbReference type="EMBL" id="GLW71101.1"/>
    </source>
</evidence>
<dbReference type="AlphaFoldDB" id="A0A9W6V0X5"/>
<feature type="compositionally biased region" description="Low complexity" evidence="1">
    <location>
        <begin position="35"/>
        <end position="46"/>
    </location>
</feature>
<gene>
    <name evidence="2" type="ORF">Kpho02_34000</name>
</gene>
<reference evidence="2" key="1">
    <citation type="submission" date="2023-02" db="EMBL/GenBank/DDBJ databases">
        <title>Kitasatospora phosalacinea NBRC 14627.</title>
        <authorList>
            <person name="Ichikawa N."/>
            <person name="Sato H."/>
            <person name="Tonouchi N."/>
        </authorList>
    </citation>
    <scope>NUCLEOTIDE SEQUENCE</scope>
    <source>
        <strain evidence="2">NBRC 14627</strain>
    </source>
</reference>
<organism evidence="2 3">
    <name type="scientific">Kitasatospora phosalacinea</name>
    <dbReference type="NCBI Taxonomy" id="2065"/>
    <lineage>
        <taxon>Bacteria</taxon>
        <taxon>Bacillati</taxon>
        <taxon>Actinomycetota</taxon>
        <taxon>Actinomycetes</taxon>
        <taxon>Kitasatosporales</taxon>
        <taxon>Streptomycetaceae</taxon>
        <taxon>Kitasatospora</taxon>
    </lineage>
</organism>